<protein>
    <recommendedName>
        <fullName evidence="4">O-antigen polymerase</fullName>
    </recommendedName>
</protein>
<proteinExistence type="predicted"/>
<reference evidence="2 3" key="1">
    <citation type="submission" date="2019-09" db="EMBL/GenBank/DDBJ databases">
        <title>Hydrogenophaga aromatica sp. nov., isolated from a para-xylene-degrading enrichment culture.</title>
        <authorList>
            <person name="Tancsics A."/>
            <person name="Banerjee S."/>
        </authorList>
    </citation>
    <scope>NUCLEOTIDE SEQUENCE [LARGE SCALE GENOMIC DNA]</scope>
    <source>
        <strain evidence="2 3">D2P1</strain>
    </source>
</reference>
<dbReference type="PANTHER" id="PTHR37422:SF13">
    <property type="entry name" value="LIPOPOLYSACCHARIDE BIOSYNTHESIS PROTEIN PA4999-RELATED"/>
    <property type="match status" value="1"/>
</dbReference>
<dbReference type="PANTHER" id="PTHR37422">
    <property type="entry name" value="TEICHURONIC ACID BIOSYNTHESIS PROTEIN TUAE"/>
    <property type="match status" value="1"/>
</dbReference>
<organism evidence="2 3">
    <name type="scientific">Hydrogenophaga aromaticivorans</name>
    <dbReference type="NCBI Taxonomy" id="2610898"/>
    <lineage>
        <taxon>Bacteria</taxon>
        <taxon>Pseudomonadati</taxon>
        <taxon>Pseudomonadota</taxon>
        <taxon>Betaproteobacteria</taxon>
        <taxon>Burkholderiales</taxon>
        <taxon>Comamonadaceae</taxon>
        <taxon>Hydrogenophaga</taxon>
    </lineage>
</organism>
<accession>A0A7Y8KWR0</accession>
<feature type="transmembrane region" description="Helical" evidence="1">
    <location>
        <begin position="399"/>
        <end position="418"/>
    </location>
</feature>
<feature type="transmembrane region" description="Helical" evidence="1">
    <location>
        <begin position="109"/>
        <end position="128"/>
    </location>
</feature>
<keyword evidence="1" id="KW-0812">Transmembrane</keyword>
<evidence type="ECO:0000313" key="2">
    <source>
        <dbReference type="EMBL" id="NWF44263.1"/>
    </source>
</evidence>
<comment type="caution">
    <text evidence="2">The sequence shown here is derived from an EMBL/GenBank/DDBJ whole genome shotgun (WGS) entry which is preliminary data.</text>
</comment>
<keyword evidence="3" id="KW-1185">Reference proteome</keyword>
<evidence type="ECO:0008006" key="4">
    <source>
        <dbReference type="Google" id="ProtNLM"/>
    </source>
</evidence>
<dbReference type="InterPro" id="IPR051533">
    <property type="entry name" value="WaaL-like"/>
</dbReference>
<evidence type="ECO:0000256" key="1">
    <source>
        <dbReference type="SAM" id="Phobius"/>
    </source>
</evidence>
<feature type="transmembrane region" description="Helical" evidence="1">
    <location>
        <begin position="201"/>
        <end position="218"/>
    </location>
</feature>
<feature type="transmembrane region" description="Helical" evidence="1">
    <location>
        <begin position="225"/>
        <end position="256"/>
    </location>
</feature>
<feature type="transmembrane region" description="Helical" evidence="1">
    <location>
        <begin position="33"/>
        <end position="50"/>
    </location>
</feature>
<dbReference type="Proteomes" id="UP000545507">
    <property type="component" value="Unassembled WGS sequence"/>
</dbReference>
<keyword evidence="1" id="KW-1133">Transmembrane helix</keyword>
<feature type="transmembrane region" description="Helical" evidence="1">
    <location>
        <begin position="140"/>
        <end position="163"/>
    </location>
</feature>
<dbReference type="EMBL" id="VYGV01000004">
    <property type="protein sequence ID" value="NWF44263.1"/>
    <property type="molecule type" value="Genomic_DNA"/>
</dbReference>
<sequence length="454" mass="50809">MTYILLSREVEDTQKMRHLTPPERRIIRKKPRLIFSIFAIFFLIGCYVNIPYGPFPMVSALPFALIGVFIFLPRLGRRQFLAAFGIAVGVFLLSNMAPEPSSFFGTRLLAFFQYVYSIVIGLTLYWTITSFERKQIARFSKFAIIFLLIGGTIEITTGLSSVMDSLMAYFYSLGDYIDIVNNRDVGIGFGFRRPKFFTAETSYFALAYCFLVCAFAWLSEDRRRYALALVFGVLGVLVARSPIPVFSLVFVGLLAIFESSKSRSGTRVNALIIGMVVALPAMALGYTLLQTLFETRLQTISSGDDYSVIYRTYGSLYAALAVLAKNPLFGVGIGSIDLAFTPLTETYLSLDIPASSVFYEWRFQIQNLPSALAIYLGVIGTTYYLVSTSIYVRFLIGPIRWPTIFLFFILSVTEAAFYSPRFNTYLFLTLAISRLAGNSVVRSSRVASSEPGIP</sequence>
<dbReference type="RefSeq" id="WP_177133273.1">
    <property type="nucleotide sequence ID" value="NZ_VYGV01000004.1"/>
</dbReference>
<evidence type="ECO:0000313" key="3">
    <source>
        <dbReference type="Proteomes" id="UP000545507"/>
    </source>
</evidence>
<keyword evidence="1" id="KW-0472">Membrane</keyword>
<dbReference type="AlphaFoldDB" id="A0A7Y8KWR0"/>
<feature type="transmembrane region" description="Helical" evidence="1">
    <location>
        <begin position="372"/>
        <end position="393"/>
    </location>
</feature>
<feature type="transmembrane region" description="Helical" evidence="1">
    <location>
        <begin position="80"/>
        <end position="97"/>
    </location>
</feature>
<feature type="transmembrane region" description="Helical" evidence="1">
    <location>
        <begin position="56"/>
        <end position="73"/>
    </location>
</feature>
<name>A0A7Y8KWR0_9BURK</name>
<feature type="transmembrane region" description="Helical" evidence="1">
    <location>
        <begin position="268"/>
        <end position="289"/>
    </location>
</feature>
<gene>
    <name evidence="2" type="ORF">F3K02_03200</name>
</gene>